<comment type="caution">
    <text evidence="2">The sequence shown here is derived from an EMBL/GenBank/DDBJ whole genome shotgun (WGS) entry which is preliminary data.</text>
</comment>
<dbReference type="InterPro" id="IPR000477">
    <property type="entry name" value="RT_dom"/>
</dbReference>
<dbReference type="Pfam" id="PF00078">
    <property type="entry name" value="RVT_1"/>
    <property type="match status" value="1"/>
</dbReference>
<sequence length="363" mass="41133">MYNKARTTTNNLIALAKRSFTKDCLLSNKHNPREVYKITNSLLKPRKAKVLPSVQNDASLSDQFSEFFHDKVSTIRQELSVNKPTNIFTEKKFEGRTLENFCLATEDEIRETIQKSASKSCSLDPLPTWILKKSEVELIPVITQIVNTSLVGAEVCETLKTAHVTPLIKKSTLDRNVLKNYRPVSNLSFISKIIEKVVLNRFKYHLCENNLQEKFQSAYKKQHSTESALLRVHNDIVCSLDRKKPVSLVLLDLSAAFDTIDQSILLGRLETRYGISGDALKWFESYLNGRQSRIVIDTSQSMPKVLDFGFPQGSVLGPVLFTAYTAPIGDIIREMGLDYHFYADDTQLYVELDPSPDTTTSEL</sequence>
<organism evidence="2 3">
    <name type="scientific">Patella caerulea</name>
    <name type="common">Rayed Mediterranean limpet</name>
    <dbReference type="NCBI Taxonomy" id="87958"/>
    <lineage>
        <taxon>Eukaryota</taxon>
        <taxon>Metazoa</taxon>
        <taxon>Spiralia</taxon>
        <taxon>Lophotrochozoa</taxon>
        <taxon>Mollusca</taxon>
        <taxon>Gastropoda</taxon>
        <taxon>Patellogastropoda</taxon>
        <taxon>Patelloidea</taxon>
        <taxon>Patellidae</taxon>
        <taxon>Patella</taxon>
    </lineage>
</organism>
<gene>
    <name evidence="2" type="ORF">SNE40_005453</name>
</gene>
<evidence type="ECO:0000259" key="1">
    <source>
        <dbReference type="PROSITE" id="PS50878"/>
    </source>
</evidence>
<dbReference type="PROSITE" id="PS50878">
    <property type="entry name" value="RT_POL"/>
    <property type="match status" value="1"/>
</dbReference>
<accession>A0AAN8K2P8</accession>
<protein>
    <recommendedName>
        <fullName evidence="1">Reverse transcriptase domain-containing protein</fullName>
    </recommendedName>
</protein>
<dbReference type="Proteomes" id="UP001347796">
    <property type="component" value="Unassembled WGS sequence"/>
</dbReference>
<reference evidence="2 3" key="1">
    <citation type="submission" date="2024-01" db="EMBL/GenBank/DDBJ databases">
        <title>The genome of the rayed Mediterranean limpet Patella caerulea (Linnaeus, 1758).</title>
        <authorList>
            <person name="Anh-Thu Weber A."/>
            <person name="Halstead-Nussloch G."/>
        </authorList>
    </citation>
    <scope>NUCLEOTIDE SEQUENCE [LARGE SCALE GENOMIC DNA]</scope>
    <source>
        <strain evidence="2">AATW-2023a</strain>
        <tissue evidence="2">Whole specimen</tissue>
    </source>
</reference>
<evidence type="ECO:0000313" key="3">
    <source>
        <dbReference type="Proteomes" id="UP001347796"/>
    </source>
</evidence>
<dbReference type="SUPFAM" id="SSF56672">
    <property type="entry name" value="DNA/RNA polymerases"/>
    <property type="match status" value="1"/>
</dbReference>
<keyword evidence="3" id="KW-1185">Reference proteome</keyword>
<proteinExistence type="predicted"/>
<feature type="domain" description="Reverse transcriptase" evidence="1">
    <location>
        <begin position="148"/>
        <end position="363"/>
    </location>
</feature>
<dbReference type="PANTHER" id="PTHR33332">
    <property type="entry name" value="REVERSE TRANSCRIPTASE DOMAIN-CONTAINING PROTEIN"/>
    <property type="match status" value="1"/>
</dbReference>
<dbReference type="InterPro" id="IPR043502">
    <property type="entry name" value="DNA/RNA_pol_sf"/>
</dbReference>
<name>A0AAN8K2P8_PATCE</name>
<dbReference type="CDD" id="cd01650">
    <property type="entry name" value="RT_nLTR_like"/>
    <property type="match status" value="1"/>
</dbReference>
<dbReference type="EMBL" id="JAZGQO010000004">
    <property type="protein sequence ID" value="KAK6187419.1"/>
    <property type="molecule type" value="Genomic_DNA"/>
</dbReference>
<evidence type="ECO:0000313" key="2">
    <source>
        <dbReference type="EMBL" id="KAK6187419.1"/>
    </source>
</evidence>
<dbReference type="AlphaFoldDB" id="A0AAN8K2P8"/>